<protein>
    <submittedName>
        <fullName evidence="1">Uncharacterized protein</fullName>
    </submittedName>
</protein>
<proteinExistence type="predicted"/>
<reference evidence="1" key="1">
    <citation type="submission" date="2020-01" db="EMBL/GenBank/DDBJ databases">
        <authorList>
            <person name="Chen W.-M."/>
        </authorList>
    </citation>
    <scope>NUCLEOTIDE SEQUENCE</scope>
    <source>
        <strain evidence="1">CYK-10</strain>
    </source>
</reference>
<dbReference type="AlphaFoldDB" id="A0AAE4YAP0"/>
<comment type="caution">
    <text evidence="1">The sequence shown here is derived from an EMBL/GenBank/DDBJ whole genome shotgun (WGS) entry which is preliminary data.</text>
</comment>
<keyword evidence="2" id="KW-1185">Reference proteome</keyword>
<name>A0AAE4YAP0_9RHOB</name>
<dbReference type="RefSeq" id="WP_168774989.1">
    <property type="nucleotide sequence ID" value="NZ_JAABNR010000009.1"/>
</dbReference>
<dbReference type="EMBL" id="JAABNR010000009">
    <property type="protein sequence ID" value="NBZ88187.1"/>
    <property type="molecule type" value="Genomic_DNA"/>
</dbReference>
<sequence length="150" mass="16350">MFNDWKAEKAVAGLVTEAQELSDKLGTAKPHILDAHAAMARLWAARQAVEGTDLYAMASWKAPALKKFTSATQTRINALRKARTWDQADGLTIWLHSARALSEPRILAPVKEIWRQLAHAGPNADAMAEELLAEEGLSPDPGRAIPKGFA</sequence>
<evidence type="ECO:0000313" key="1">
    <source>
        <dbReference type="EMBL" id="NBZ88187.1"/>
    </source>
</evidence>
<accession>A0AAE4YAP0</accession>
<organism evidence="1 2">
    <name type="scientific">Stagnihabitans tardus</name>
    <dbReference type="NCBI Taxonomy" id="2699202"/>
    <lineage>
        <taxon>Bacteria</taxon>
        <taxon>Pseudomonadati</taxon>
        <taxon>Pseudomonadota</taxon>
        <taxon>Alphaproteobacteria</taxon>
        <taxon>Rhodobacterales</taxon>
        <taxon>Paracoccaceae</taxon>
        <taxon>Stagnihabitans</taxon>
    </lineage>
</organism>
<gene>
    <name evidence="1" type="ORF">GV832_11410</name>
</gene>
<dbReference type="Proteomes" id="UP001193501">
    <property type="component" value="Unassembled WGS sequence"/>
</dbReference>
<evidence type="ECO:0000313" key="2">
    <source>
        <dbReference type="Proteomes" id="UP001193501"/>
    </source>
</evidence>